<gene>
    <name evidence="1" type="ORF">NCTC10047_03061</name>
</gene>
<sequence>MLLKRKPPQIVNGKDDASLLAVVRFMKETNKREKE</sequence>
<organism evidence="1 2">
    <name type="scientific">Salmonella enterica subsp. arizonae</name>
    <dbReference type="NCBI Taxonomy" id="59203"/>
    <lineage>
        <taxon>Bacteria</taxon>
        <taxon>Pseudomonadati</taxon>
        <taxon>Pseudomonadota</taxon>
        <taxon>Gammaproteobacteria</taxon>
        <taxon>Enterobacterales</taxon>
        <taxon>Enterobacteriaceae</taxon>
        <taxon>Salmonella</taxon>
    </lineage>
</organism>
<proteinExistence type="predicted"/>
<evidence type="ECO:0000313" key="1">
    <source>
        <dbReference type="EMBL" id="VEA77153.1"/>
    </source>
</evidence>
<accession>A0A3S4K4W0</accession>
<dbReference type="Proteomes" id="UP000275676">
    <property type="component" value="Chromosome"/>
</dbReference>
<name>A0A3S4K4W0_SALER</name>
<reference evidence="1 2" key="1">
    <citation type="submission" date="2018-12" db="EMBL/GenBank/DDBJ databases">
        <authorList>
            <consortium name="Pathogen Informatics"/>
        </authorList>
    </citation>
    <scope>NUCLEOTIDE SEQUENCE [LARGE SCALE GENOMIC DNA]</scope>
    <source>
        <strain evidence="1 2">NCTC10047</strain>
    </source>
</reference>
<dbReference type="EMBL" id="LR134156">
    <property type="protein sequence ID" value="VEA77153.1"/>
    <property type="molecule type" value="Genomic_DNA"/>
</dbReference>
<evidence type="ECO:0000313" key="2">
    <source>
        <dbReference type="Proteomes" id="UP000275676"/>
    </source>
</evidence>
<dbReference type="AlphaFoldDB" id="A0A3S4K4W0"/>
<protein>
    <submittedName>
        <fullName evidence="1">Uncharacterized protein</fullName>
    </submittedName>
</protein>